<feature type="transmembrane region" description="Helical" evidence="1">
    <location>
        <begin position="6"/>
        <end position="28"/>
    </location>
</feature>
<keyword evidence="1" id="KW-0812">Transmembrane</keyword>
<feature type="transmembrane region" description="Helical" evidence="1">
    <location>
        <begin position="107"/>
        <end position="125"/>
    </location>
</feature>
<name>A0ABM5WVZ0_9BACL</name>
<evidence type="ECO:0000313" key="2">
    <source>
        <dbReference type="EMBL" id="ALS78504.1"/>
    </source>
</evidence>
<proteinExistence type="predicted"/>
<dbReference type="Proteomes" id="UP000065533">
    <property type="component" value="Chromosome"/>
</dbReference>
<organism evidence="2 3">
    <name type="scientific">Planococcus kocurii</name>
    <dbReference type="NCBI Taxonomy" id="1374"/>
    <lineage>
        <taxon>Bacteria</taxon>
        <taxon>Bacillati</taxon>
        <taxon>Bacillota</taxon>
        <taxon>Bacilli</taxon>
        <taxon>Bacillales</taxon>
        <taxon>Caryophanaceae</taxon>
        <taxon>Planococcus</taxon>
    </lineage>
</organism>
<evidence type="ECO:0000313" key="3">
    <source>
        <dbReference type="Proteomes" id="UP000065533"/>
    </source>
</evidence>
<feature type="transmembrane region" description="Helical" evidence="1">
    <location>
        <begin position="156"/>
        <end position="174"/>
    </location>
</feature>
<gene>
    <name evidence="2" type="ORF">AUO94_07455</name>
</gene>
<dbReference type="EMBL" id="CP013661">
    <property type="protein sequence ID" value="ALS78504.1"/>
    <property type="molecule type" value="Genomic_DNA"/>
</dbReference>
<evidence type="ECO:0000256" key="1">
    <source>
        <dbReference type="SAM" id="Phobius"/>
    </source>
</evidence>
<feature type="transmembrane region" description="Helical" evidence="1">
    <location>
        <begin position="40"/>
        <end position="59"/>
    </location>
</feature>
<keyword evidence="1" id="KW-1133">Transmembrane helix</keyword>
<reference evidence="2" key="1">
    <citation type="submission" date="2016-01" db="EMBL/GenBank/DDBJ databases">
        <title>Complete genome of Planococcus kocurri type strain.</title>
        <authorList>
            <person name="See-Too W.S."/>
        </authorList>
    </citation>
    <scope>NUCLEOTIDE SEQUENCE [LARGE SCALE GENOMIC DNA]</scope>
    <source>
        <strain evidence="2">ATCC 43650</strain>
    </source>
</reference>
<feature type="transmembrane region" description="Helical" evidence="1">
    <location>
        <begin position="180"/>
        <end position="199"/>
    </location>
</feature>
<protein>
    <submittedName>
        <fullName evidence="2">Uncharacterized protein</fullName>
    </submittedName>
</protein>
<sequence length="206" mass="23748">MSYIPIFHLTIPAIWIAVLLAAAVAKLFMRFFTGEKIGEWYWNALTFYILTWKLSYSLFHFENFCNMPLSILYFNGGLYGHFLGIVVVSIYLIMVQKKQWKVAKQSAFAWLLFFLSYQAILQSFEKNVVEAILHTLLLIISILAIRFLAKRTDVPNVLLLAALLTLELLISSAFGSLWSWQNATFILLAIVTSIMYIRFEQKGQTL</sequence>
<feature type="transmembrane region" description="Helical" evidence="1">
    <location>
        <begin position="131"/>
        <end position="149"/>
    </location>
</feature>
<accession>A0ABM5WVZ0</accession>
<feature type="transmembrane region" description="Helical" evidence="1">
    <location>
        <begin position="71"/>
        <end position="95"/>
    </location>
</feature>
<keyword evidence="3" id="KW-1185">Reference proteome</keyword>
<keyword evidence="1" id="KW-0472">Membrane</keyword>
<dbReference type="RefSeq" id="WP_058385163.1">
    <property type="nucleotide sequence ID" value="NZ_CP013661.2"/>
</dbReference>